<feature type="compositionally biased region" description="Low complexity" evidence="3">
    <location>
        <begin position="12"/>
        <end position="21"/>
    </location>
</feature>
<evidence type="ECO:0000256" key="3">
    <source>
        <dbReference type="SAM" id="MobiDB-lite"/>
    </source>
</evidence>
<reference evidence="4 5" key="1">
    <citation type="submission" date="2020-03" db="EMBL/GenBank/DDBJ databases">
        <title>WGS of actinomycetes isolated from Thailand.</title>
        <authorList>
            <person name="Thawai C."/>
        </authorList>
    </citation>
    <scope>NUCLEOTIDE SEQUENCE [LARGE SCALE GENOMIC DNA]</scope>
    <source>
        <strain evidence="4 5">PLAI 1-29</strain>
    </source>
</reference>
<sequence length="439" mass="47714">MTGPSRRGPDHAPATRTATAPAPAPAGEKTSAATTRETDTDTDTHANGRPSGDTDRRTEGTDGTAAAPGGSPGAPGLYCPFPSEVSPYAAEAEAHLDDWVVRFEVVTSEVARKRFARAGFGQFAARTYPTADRTRLNLVADWFGWLFLVDDQLDDGRVGRDIDSARSAMAGLLAVLEQDGPAGARGPGEPPLAWALRDLWHRTATGATPAWRRRFRGHLAACLDAACWEAENRITGVWPGEAEYIEQRRHTGAIYVCMDLIDIVAGLDLPEEVYEDELFQAALRSSSDVVVWTNDWYSLGKEMALGEYHNLVRVVEHERGLSQPEALVHTAEAINTETRRYLRHRERLLEAHPAHRAGLTTYLAGMESWMRGNLDWSRATLRYRERENGGLPAYLEATLAAESPDGSGDHRDPAVARSHGDTGGPGDTGSTGAPRGVAR</sequence>
<gene>
    <name evidence="4" type="ORF">HCK00_24530</name>
</gene>
<dbReference type="EC" id="4.2.3.-" evidence="2"/>
<dbReference type="InterPro" id="IPR008949">
    <property type="entry name" value="Isoprenoid_synthase_dom_sf"/>
</dbReference>
<organism evidence="4 5">
    <name type="scientific">Streptomyces zingiberis</name>
    <dbReference type="NCBI Taxonomy" id="2053010"/>
    <lineage>
        <taxon>Bacteria</taxon>
        <taxon>Bacillati</taxon>
        <taxon>Actinomycetota</taxon>
        <taxon>Actinomycetes</taxon>
        <taxon>Kitasatosporales</taxon>
        <taxon>Streptomycetaceae</taxon>
        <taxon>Streptomyces</taxon>
    </lineage>
</organism>
<dbReference type="SUPFAM" id="SSF48576">
    <property type="entry name" value="Terpenoid synthases"/>
    <property type="match status" value="1"/>
</dbReference>
<name>A0ABX1C4R3_9ACTN</name>
<comment type="cofactor">
    <cofactor evidence="2">
        <name>Mg(2+)</name>
        <dbReference type="ChEBI" id="CHEBI:18420"/>
    </cofactor>
</comment>
<keyword evidence="2" id="KW-0460">Magnesium</keyword>
<evidence type="ECO:0000313" key="4">
    <source>
        <dbReference type="EMBL" id="NJQ03598.1"/>
    </source>
</evidence>
<evidence type="ECO:0000256" key="2">
    <source>
        <dbReference type="RuleBase" id="RU366034"/>
    </source>
</evidence>
<feature type="region of interest" description="Disordered" evidence="3">
    <location>
        <begin position="1"/>
        <end position="75"/>
    </location>
</feature>
<accession>A0ABX1C4R3</accession>
<proteinExistence type="inferred from homology"/>
<comment type="similarity">
    <text evidence="2">Belongs to the terpene synthase family.</text>
</comment>
<dbReference type="SFLD" id="SFLDS00005">
    <property type="entry name" value="Isoprenoid_Synthase_Type_I"/>
    <property type="match status" value="1"/>
</dbReference>
<evidence type="ECO:0000256" key="1">
    <source>
        <dbReference type="ARBA" id="ARBA00023239"/>
    </source>
</evidence>
<dbReference type="Gene3D" id="1.10.600.10">
    <property type="entry name" value="Farnesyl Diphosphate Synthase"/>
    <property type="match status" value="1"/>
</dbReference>
<dbReference type="InterPro" id="IPR034686">
    <property type="entry name" value="Terpene_cyclase-like_2"/>
</dbReference>
<feature type="region of interest" description="Disordered" evidence="3">
    <location>
        <begin position="398"/>
        <end position="439"/>
    </location>
</feature>
<keyword evidence="2" id="KW-0479">Metal-binding</keyword>
<dbReference type="Proteomes" id="UP000695264">
    <property type="component" value="Unassembled WGS sequence"/>
</dbReference>
<dbReference type="Pfam" id="PF19086">
    <property type="entry name" value="Terpene_syn_C_2"/>
    <property type="match status" value="1"/>
</dbReference>
<keyword evidence="1 2" id="KW-0456">Lyase</keyword>
<keyword evidence="5" id="KW-1185">Reference proteome</keyword>
<dbReference type="SFLD" id="SFLDG01020">
    <property type="entry name" value="Terpene_Cyclase_Like_2"/>
    <property type="match status" value="1"/>
</dbReference>
<dbReference type="PANTHER" id="PTHR35201">
    <property type="entry name" value="TERPENE SYNTHASE"/>
    <property type="match status" value="1"/>
</dbReference>
<feature type="compositionally biased region" description="Basic and acidic residues" evidence="3">
    <location>
        <begin position="407"/>
        <end position="420"/>
    </location>
</feature>
<comment type="caution">
    <text evidence="4">The sequence shown here is derived from an EMBL/GenBank/DDBJ whole genome shotgun (WGS) entry which is preliminary data.</text>
</comment>
<dbReference type="RefSeq" id="WP_168104224.1">
    <property type="nucleotide sequence ID" value="NZ_JAATEN010000027.1"/>
</dbReference>
<dbReference type="PANTHER" id="PTHR35201:SF4">
    <property type="entry name" value="BETA-PINACENE SYNTHASE-RELATED"/>
    <property type="match status" value="1"/>
</dbReference>
<feature type="compositionally biased region" description="Basic and acidic residues" evidence="3">
    <location>
        <begin position="36"/>
        <end position="60"/>
    </location>
</feature>
<evidence type="ECO:0000313" key="5">
    <source>
        <dbReference type="Proteomes" id="UP000695264"/>
    </source>
</evidence>
<dbReference type="EMBL" id="JAATEN010000027">
    <property type="protein sequence ID" value="NJQ03598.1"/>
    <property type="molecule type" value="Genomic_DNA"/>
</dbReference>
<protein>
    <recommendedName>
        <fullName evidence="2">Terpene synthase</fullName>
        <ecNumber evidence="2">4.2.3.-</ecNumber>
    </recommendedName>
</protein>